<keyword evidence="4" id="KW-1185">Reference proteome</keyword>
<name>A0A9Q9EMW5_9PEZI</name>
<dbReference type="SMART" id="SM00355">
    <property type="entry name" value="ZnF_C2H2"/>
    <property type="match status" value="2"/>
</dbReference>
<organism evidence="3 4">
    <name type="scientific">Septoria linicola</name>
    <dbReference type="NCBI Taxonomy" id="215465"/>
    <lineage>
        <taxon>Eukaryota</taxon>
        <taxon>Fungi</taxon>
        <taxon>Dikarya</taxon>
        <taxon>Ascomycota</taxon>
        <taxon>Pezizomycotina</taxon>
        <taxon>Dothideomycetes</taxon>
        <taxon>Dothideomycetidae</taxon>
        <taxon>Mycosphaerellales</taxon>
        <taxon>Mycosphaerellaceae</taxon>
        <taxon>Septoria</taxon>
    </lineage>
</organism>
<dbReference type="OrthoDB" id="8117402at2759"/>
<feature type="domain" description="C2H2-type" evidence="2">
    <location>
        <begin position="192"/>
        <end position="215"/>
    </location>
</feature>
<dbReference type="Proteomes" id="UP001056384">
    <property type="component" value="Chromosome 6"/>
</dbReference>
<sequence>MAKRGLAVLDDLNASEYNMLTIDEFGDMLHGDFGHQLGAQFEGIDAGFGGFGSYPDLESEARDIADTGPYFVQGNLQDAFTATEGHSQFVMPAKGQPHLVEEISAEMPGLSSNTPSVSESSGEARTPPATPATPTALPLLSMKKGYERASAVKRRHQMCECIFPECNNKTFTRKEGLERHYESRHNLADEQYQCSSCDKVDVRLDKAKTHWKNKHERDGVLFQPRKVEKPVDARAAALYDAALRNRNRA</sequence>
<proteinExistence type="predicted"/>
<evidence type="ECO:0000259" key="2">
    <source>
        <dbReference type="SMART" id="SM00355"/>
    </source>
</evidence>
<accession>A0A9Q9EMW5</accession>
<feature type="domain" description="C2H2-type" evidence="2">
    <location>
        <begin position="159"/>
        <end position="185"/>
    </location>
</feature>
<dbReference type="Gene3D" id="3.30.160.60">
    <property type="entry name" value="Classic Zinc Finger"/>
    <property type="match status" value="1"/>
</dbReference>
<dbReference type="AlphaFoldDB" id="A0A9Q9EMW5"/>
<reference evidence="3" key="1">
    <citation type="submission" date="2022-06" db="EMBL/GenBank/DDBJ databases">
        <title>Complete genome sequences of two strains of the flax pathogen Septoria linicola.</title>
        <authorList>
            <person name="Lapalu N."/>
            <person name="Simon A."/>
            <person name="Demenou B."/>
            <person name="Paumier D."/>
            <person name="Guillot M.-P."/>
            <person name="Gout L."/>
            <person name="Valade R."/>
        </authorList>
    </citation>
    <scope>NUCLEOTIDE SEQUENCE</scope>
    <source>
        <strain evidence="3">SE15195</strain>
    </source>
</reference>
<dbReference type="EMBL" id="CP099423">
    <property type="protein sequence ID" value="USW54888.1"/>
    <property type="molecule type" value="Genomic_DNA"/>
</dbReference>
<protein>
    <submittedName>
        <fullName evidence="3">Zinc finger C2H2-type</fullName>
    </submittedName>
</protein>
<evidence type="ECO:0000313" key="4">
    <source>
        <dbReference type="Proteomes" id="UP001056384"/>
    </source>
</evidence>
<dbReference type="InterPro" id="IPR013087">
    <property type="entry name" value="Znf_C2H2_type"/>
</dbReference>
<gene>
    <name evidence="3" type="ORF">Slin15195_G082070</name>
</gene>
<feature type="compositionally biased region" description="Polar residues" evidence="1">
    <location>
        <begin position="110"/>
        <end position="123"/>
    </location>
</feature>
<evidence type="ECO:0000313" key="3">
    <source>
        <dbReference type="EMBL" id="USW54888.1"/>
    </source>
</evidence>
<evidence type="ECO:0000256" key="1">
    <source>
        <dbReference type="SAM" id="MobiDB-lite"/>
    </source>
</evidence>
<feature type="region of interest" description="Disordered" evidence="1">
    <location>
        <begin position="108"/>
        <end position="137"/>
    </location>
</feature>